<reference evidence="3 4" key="1">
    <citation type="journal article" date="2014" name="ISME J.">
        <title>Candidatus Competibacter-lineage genomes retrieved from metagenomes reveal functional metabolic diversity.</title>
        <authorList>
            <person name="McIlroy S.J."/>
            <person name="Albertsen M."/>
            <person name="Andresen E.K."/>
            <person name="Saunders A.M."/>
            <person name="Kristiansen R."/>
            <person name="Stokholm-Bjerregaard M."/>
            <person name="Nielsen K.L."/>
            <person name="Nielsen P.H."/>
        </authorList>
    </citation>
    <scope>NUCLEOTIDE SEQUENCE [LARGE SCALE GENOMIC DNA]</scope>
    <source>
        <strain evidence="3 4">Run_B_J11</strain>
    </source>
</reference>
<gene>
    <name evidence="3" type="ORF">BN874_770027</name>
</gene>
<accession>A0A7U7J642</accession>
<keyword evidence="4" id="KW-1185">Reference proteome</keyword>
<dbReference type="Proteomes" id="UP000019184">
    <property type="component" value="Unassembled WGS sequence"/>
</dbReference>
<dbReference type="Pfam" id="PF15608">
    <property type="entry name" value="PELOTA_1"/>
    <property type="match status" value="1"/>
</dbReference>
<name>A0A7U7J642_9GAMM</name>
<dbReference type="EMBL" id="CBTK010000295">
    <property type="protein sequence ID" value="CDH47177.1"/>
    <property type="molecule type" value="Genomic_DNA"/>
</dbReference>
<evidence type="ECO:0000259" key="2">
    <source>
        <dbReference type="Pfam" id="PF15608"/>
    </source>
</evidence>
<feature type="domain" description="Cysteine protease StiP N-terminal" evidence="1">
    <location>
        <begin position="7"/>
        <end position="255"/>
    </location>
</feature>
<feature type="domain" description="PELOTA RNA-binding" evidence="2">
    <location>
        <begin position="283"/>
        <end position="358"/>
    </location>
</feature>
<comment type="caution">
    <text evidence="3">The sequence shown here is derived from an EMBL/GenBank/DDBJ whole genome shotgun (WGS) entry which is preliminary data.</text>
</comment>
<dbReference type="InterPro" id="IPR048336">
    <property type="entry name" value="StiP-like"/>
</dbReference>
<dbReference type="RefSeq" id="WP_230314495.1">
    <property type="nucleotide sequence ID" value="NZ_CBTK010000295.1"/>
</dbReference>
<protein>
    <recommendedName>
        <fullName evidence="5">PELOTA RNA-binding domain-containing protein</fullName>
    </recommendedName>
</protein>
<sequence>MTTPFSGSYRPEDTVFLLKPMAMETVDVAAKERLIQSGQRHYSEMLAPERAPDLRYLELFEALTVRYARRLATEIMALACHLMATRPRQITVVSLARAGTPIGALLTRALQQQGRADARHYSISIIRDRGIDENALAFMLRQEGREPAGLAFVDGWTAKGVITEELRQALRHWNARQPEQLTEALYVVSDMGGVADVAATYDDYAIPSGILNATVSGLTSRSILNAAIGPEDFHGCVFYPEFVQHDRSNWFLDRVAEHFARAKPIEVRHDPGTRLDRRRLMVEFLVRIHADYRISDRNFVKPGVAEATRVLLRRLPDLLLLRDLDHPDVEHLRLLAREKQVPIVIDSTMPIHATALIKDLS</sequence>
<dbReference type="InterPro" id="IPR011215">
    <property type="entry name" value="StiP_N"/>
</dbReference>
<proteinExistence type="predicted"/>
<dbReference type="PIRSF" id="PIRSF020979">
    <property type="entry name" value="UCP020979"/>
    <property type="match status" value="1"/>
</dbReference>
<dbReference type="Pfam" id="PF11202">
    <property type="entry name" value="StiP"/>
    <property type="match status" value="1"/>
</dbReference>
<evidence type="ECO:0008006" key="5">
    <source>
        <dbReference type="Google" id="ProtNLM"/>
    </source>
</evidence>
<evidence type="ECO:0000259" key="1">
    <source>
        <dbReference type="Pfam" id="PF11202"/>
    </source>
</evidence>
<dbReference type="InterPro" id="IPR028157">
    <property type="entry name" value="PELOTA_dom"/>
</dbReference>
<organism evidence="3 4">
    <name type="scientific">Candidatus Contendobacter odensis Run_B_J11</name>
    <dbReference type="NCBI Taxonomy" id="1400861"/>
    <lineage>
        <taxon>Bacteria</taxon>
        <taxon>Pseudomonadati</taxon>
        <taxon>Pseudomonadota</taxon>
        <taxon>Gammaproteobacteria</taxon>
        <taxon>Candidatus Competibacteraceae</taxon>
        <taxon>Candidatus Contendibacter</taxon>
    </lineage>
</organism>
<evidence type="ECO:0000313" key="3">
    <source>
        <dbReference type="EMBL" id="CDH47177.1"/>
    </source>
</evidence>
<evidence type="ECO:0000313" key="4">
    <source>
        <dbReference type="Proteomes" id="UP000019184"/>
    </source>
</evidence>
<dbReference type="AlphaFoldDB" id="A0A7U7J642"/>